<organism evidence="2 3">
    <name type="scientific">Rhizopus oryzae</name>
    <name type="common">Mucormycosis agent</name>
    <name type="synonym">Rhizopus arrhizus var. delemar</name>
    <dbReference type="NCBI Taxonomy" id="64495"/>
    <lineage>
        <taxon>Eukaryota</taxon>
        <taxon>Fungi</taxon>
        <taxon>Fungi incertae sedis</taxon>
        <taxon>Mucoromycota</taxon>
        <taxon>Mucoromycotina</taxon>
        <taxon>Mucoromycetes</taxon>
        <taxon>Mucorales</taxon>
        <taxon>Mucorineae</taxon>
        <taxon>Rhizopodaceae</taxon>
        <taxon>Rhizopus</taxon>
    </lineage>
</organism>
<gene>
    <name evidence="2" type="ORF">G6F64_002419</name>
</gene>
<comment type="caution">
    <text evidence="2">The sequence shown here is derived from an EMBL/GenBank/DDBJ whole genome shotgun (WGS) entry which is preliminary data.</text>
</comment>
<dbReference type="Gene3D" id="3.30.420.10">
    <property type="entry name" value="Ribonuclease H-like superfamily/Ribonuclease H"/>
    <property type="match status" value="1"/>
</dbReference>
<feature type="domain" description="Tc1-like transposase DDE" evidence="1">
    <location>
        <begin position="17"/>
        <end position="60"/>
    </location>
</feature>
<proteinExistence type="predicted"/>
<dbReference type="AlphaFoldDB" id="A0A9P6XGX5"/>
<sequence>MVINAIQAKKRPKGKKDKYPEMKEYYLMDNAPIHSSTDIGKYIHSRGYQYVYLPPYSPELIQSSSSGQLLK</sequence>
<reference evidence="2" key="1">
    <citation type="journal article" date="2020" name="Microb. Genom.">
        <title>Genetic diversity of clinical and environmental Mucorales isolates obtained from an investigation of mucormycosis cases among solid organ transplant recipients.</title>
        <authorList>
            <person name="Nguyen M.H."/>
            <person name="Kaul D."/>
            <person name="Muto C."/>
            <person name="Cheng S.J."/>
            <person name="Richter R.A."/>
            <person name="Bruno V.M."/>
            <person name="Liu G."/>
            <person name="Beyhan S."/>
            <person name="Sundermann A.J."/>
            <person name="Mounaud S."/>
            <person name="Pasculle A.W."/>
            <person name="Nierman W.C."/>
            <person name="Driscoll E."/>
            <person name="Cumbie R."/>
            <person name="Clancy C.J."/>
            <person name="Dupont C.L."/>
        </authorList>
    </citation>
    <scope>NUCLEOTIDE SEQUENCE</scope>
    <source>
        <strain evidence="2">GL11</strain>
    </source>
</reference>
<evidence type="ECO:0000259" key="1">
    <source>
        <dbReference type="Pfam" id="PF13358"/>
    </source>
</evidence>
<evidence type="ECO:0000313" key="3">
    <source>
        <dbReference type="Proteomes" id="UP000716291"/>
    </source>
</evidence>
<evidence type="ECO:0000313" key="2">
    <source>
        <dbReference type="EMBL" id="KAG1313214.1"/>
    </source>
</evidence>
<dbReference type="EMBL" id="JAANQT010000210">
    <property type="protein sequence ID" value="KAG1313214.1"/>
    <property type="molecule type" value="Genomic_DNA"/>
</dbReference>
<dbReference type="Pfam" id="PF13358">
    <property type="entry name" value="DDE_3"/>
    <property type="match status" value="1"/>
</dbReference>
<accession>A0A9P6XGX5</accession>
<name>A0A9P6XGX5_RHIOR</name>
<keyword evidence="3" id="KW-1185">Reference proteome</keyword>
<dbReference type="InterPro" id="IPR036397">
    <property type="entry name" value="RNaseH_sf"/>
</dbReference>
<protein>
    <recommendedName>
        <fullName evidence="1">Tc1-like transposase DDE domain-containing protein</fullName>
    </recommendedName>
</protein>
<dbReference type="GO" id="GO:0003676">
    <property type="term" value="F:nucleic acid binding"/>
    <property type="evidence" value="ECO:0007669"/>
    <property type="project" value="InterPro"/>
</dbReference>
<dbReference type="OrthoDB" id="10293653at2759"/>
<dbReference type="Proteomes" id="UP000716291">
    <property type="component" value="Unassembled WGS sequence"/>
</dbReference>
<dbReference type="InterPro" id="IPR038717">
    <property type="entry name" value="Tc1-like_DDE_dom"/>
</dbReference>